<dbReference type="AlphaFoldDB" id="K1WVG9"/>
<dbReference type="GeneID" id="18756663"/>
<accession>K1WVG9</accession>
<feature type="compositionally biased region" description="Polar residues" evidence="1">
    <location>
        <begin position="168"/>
        <end position="186"/>
    </location>
</feature>
<feature type="region of interest" description="Disordered" evidence="1">
    <location>
        <begin position="46"/>
        <end position="104"/>
    </location>
</feature>
<evidence type="ECO:0000256" key="1">
    <source>
        <dbReference type="SAM" id="MobiDB-lite"/>
    </source>
</evidence>
<feature type="signal peptide" evidence="2">
    <location>
        <begin position="1"/>
        <end position="18"/>
    </location>
</feature>
<gene>
    <name evidence="3" type="ORF">MBM_00728</name>
</gene>
<proteinExistence type="predicted"/>
<reference evidence="3 4" key="1">
    <citation type="journal article" date="2012" name="BMC Genomics">
        <title>Sequencing the genome of Marssonina brunnea reveals fungus-poplar co-evolution.</title>
        <authorList>
            <person name="Zhu S."/>
            <person name="Cao Y.-Z."/>
            <person name="Jiang C."/>
            <person name="Tan B.-Y."/>
            <person name="Wang Z."/>
            <person name="Feng S."/>
            <person name="Zhang L."/>
            <person name="Su X.-H."/>
            <person name="Brejova B."/>
            <person name="Vinar T."/>
            <person name="Xu M."/>
            <person name="Wang M.-X."/>
            <person name="Zhang S.-G."/>
            <person name="Huang M.-R."/>
            <person name="Wu R."/>
            <person name="Zhou Y."/>
        </authorList>
    </citation>
    <scope>NUCLEOTIDE SEQUENCE [LARGE SCALE GENOMIC DNA]</scope>
    <source>
        <strain evidence="3 4">MB_m1</strain>
    </source>
</reference>
<name>K1WVG9_MARBU</name>
<protein>
    <submittedName>
        <fullName evidence="3">Uncharacterized protein</fullName>
    </submittedName>
</protein>
<dbReference type="Proteomes" id="UP000006753">
    <property type="component" value="Unassembled WGS sequence"/>
</dbReference>
<evidence type="ECO:0000256" key="2">
    <source>
        <dbReference type="SAM" id="SignalP"/>
    </source>
</evidence>
<organism evidence="3 4">
    <name type="scientific">Marssonina brunnea f. sp. multigermtubi (strain MB_m1)</name>
    <name type="common">Marssonina leaf spot fungus</name>
    <dbReference type="NCBI Taxonomy" id="1072389"/>
    <lineage>
        <taxon>Eukaryota</taxon>
        <taxon>Fungi</taxon>
        <taxon>Dikarya</taxon>
        <taxon>Ascomycota</taxon>
        <taxon>Pezizomycotina</taxon>
        <taxon>Leotiomycetes</taxon>
        <taxon>Helotiales</taxon>
        <taxon>Drepanopezizaceae</taxon>
        <taxon>Drepanopeziza</taxon>
    </lineage>
</organism>
<feature type="chain" id="PRO_5003853109" evidence="2">
    <location>
        <begin position="19"/>
        <end position="220"/>
    </location>
</feature>
<dbReference type="HOGENOM" id="CLU_1256263_0_0_1"/>
<sequence length="220" mass="23291">MRYNLLLTSSVLFSSVLATWGGGNQGSWEDCTENESSLKKRTWDFYPSNGDGDSDCTTKAEKPHTKTKVWPCPSEAPQPKHTTEEAPPYPTQETTPSSEQPTSYAAVPMPSVPAPNPSVPAPNSIITVTETETETAPCSCLETLPVFTTAAPTIPVVTPGIPTYFSTHQPSNTSYPTASSAPNATSPRRPAFTGDATATMASRLSFLVLAGAAGLIVLLL</sequence>
<evidence type="ECO:0000313" key="3">
    <source>
        <dbReference type="EMBL" id="EKD21615.1"/>
    </source>
</evidence>
<feature type="region of interest" description="Disordered" evidence="1">
    <location>
        <begin position="168"/>
        <end position="188"/>
    </location>
</feature>
<dbReference type="InParanoid" id="K1WVG9"/>
<dbReference type="RefSeq" id="XP_007288617.1">
    <property type="nucleotide sequence ID" value="XM_007288555.1"/>
</dbReference>
<dbReference type="EMBL" id="JH921428">
    <property type="protein sequence ID" value="EKD21615.1"/>
    <property type="molecule type" value="Genomic_DNA"/>
</dbReference>
<dbReference type="KEGG" id="mbe:MBM_00728"/>
<dbReference type="OrthoDB" id="10529101at2759"/>
<keyword evidence="2" id="KW-0732">Signal</keyword>
<keyword evidence="4" id="KW-1185">Reference proteome</keyword>
<feature type="compositionally biased region" description="Polar residues" evidence="1">
    <location>
        <begin position="91"/>
        <end position="103"/>
    </location>
</feature>
<evidence type="ECO:0000313" key="4">
    <source>
        <dbReference type="Proteomes" id="UP000006753"/>
    </source>
</evidence>